<gene>
    <name evidence="1" type="ORF">UFOVP387_25</name>
</gene>
<proteinExistence type="predicted"/>
<sequence length="264" mass="27388">MSLNFNSKIISKPTTADITDVLDKRYVTDANLTTIGNQSGTNTGDNATNSQYSGLASSKQDTLTLTTTGTSGAATLVGATLNIPQYTGGGGGTGGLHTWVKPTTGNSTSFSINGSSLSTQAATANRLLVVPFIPATSFTCSSLYINVSSLLIGSNARILIYSDLNGLPDTKIYESSNLNTQTNGIKTATTTQTFNAGTTYWIGVHSSGTQSYSALPVASLYPILFNGTTNVSSYYITPTFGSAPTTFGTPTNNSGLVFFVGITI</sequence>
<reference evidence="1" key="1">
    <citation type="submission" date="2020-05" db="EMBL/GenBank/DDBJ databases">
        <authorList>
            <person name="Chiriac C."/>
            <person name="Salcher M."/>
            <person name="Ghai R."/>
            <person name="Kavagutti S V."/>
        </authorList>
    </citation>
    <scope>NUCLEOTIDE SEQUENCE</scope>
</reference>
<dbReference type="EMBL" id="LR798326">
    <property type="protein sequence ID" value="CAB5224020.1"/>
    <property type="molecule type" value="Genomic_DNA"/>
</dbReference>
<organism evidence="1">
    <name type="scientific">uncultured Caudovirales phage</name>
    <dbReference type="NCBI Taxonomy" id="2100421"/>
    <lineage>
        <taxon>Viruses</taxon>
        <taxon>Duplodnaviria</taxon>
        <taxon>Heunggongvirae</taxon>
        <taxon>Uroviricota</taxon>
        <taxon>Caudoviricetes</taxon>
        <taxon>Peduoviridae</taxon>
        <taxon>Maltschvirus</taxon>
        <taxon>Maltschvirus maltsch</taxon>
    </lineage>
</organism>
<protein>
    <submittedName>
        <fullName evidence="1">Uncharacterized protein</fullName>
    </submittedName>
</protein>
<accession>A0A6J7X0P3</accession>
<name>A0A6J7X0P3_9CAUD</name>
<evidence type="ECO:0000313" key="1">
    <source>
        <dbReference type="EMBL" id="CAB5224020.1"/>
    </source>
</evidence>